<dbReference type="EMBL" id="PKLZ01000001">
    <property type="protein sequence ID" value="PLW83949.1"/>
    <property type="molecule type" value="Genomic_DNA"/>
</dbReference>
<comment type="caution">
    <text evidence="4">The sequence shown here is derived from an EMBL/GenBank/DDBJ whole genome shotgun (WGS) entry which is preliminary data.</text>
</comment>
<protein>
    <submittedName>
        <fullName evidence="4">Response regulator</fullName>
    </submittedName>
</protein>
<dbReference type="SUPFAM" id="SSF52172">
    <property type="entry name" value="CheY-like"/>
    <property type="match status" value="1"/>
</dbReference>
<dbReference type="CDD" id="cd17562">
    <property type="entry name" value="REC_CheY4-like"/>
    <property type="match status" value="1"/>
</dbReference>
<reference evidence="5" key="1">
    <citation type="submission" date="2017-11" db="EMBL/GenBank/DDBJ databases">
        <title>The draft genome sequence of Chromatocurvus sp. F02.</title>
        <authorList>
            <person name="Du Z.-J."/>
            <person name="Chang Y.-Q."/>
        </authorList>
    </citation>
    <scope>NUCLEOTIDE SEQUENCE [LARGE SCALE GENOMIC DNA]</scope>
    <source>
        <strain evidence="5">F02</strain>
    </source>
</reference>
<proteinExistence type="predicted"/>
<dbReference type="InterPro" id="IPR050595">
    <property type="entry name" value="Bact_response_regulator"/>
</dbReference>
<accession>A0A2N5Y6F5</accession>
<organism evidence="4 5">
    <name type="scientific">Kineobactrum sediminis</name>
    <dbReference type="NCBI Taxonomy" id="1905677"/>
    <lineage>
        <taxon>Bacteria</taxon>
        <taxon>Pseudomonadati</taxon>
        <taxon>Pseudomonadota</taxon>
        <taxon>Gammaproteobacteria</taxon>
        <taxon>Cellvibrionales</taxon>
        <taxon>Halieaceae</taxon>
        <taxon>Kineobactrum</taxon>
    </lineage>
</organism>
<keyword evidence="1 2" id="KW-0597">Phosphoprotein</keyword>
<feature type="domain" description="Response regulatory" evidence="3">
    <location>
        <begin position="3"/>
        <end position="119"/>
    </location>
</feature>
<feature type="modified residue" description="4-aspartylphosphate" evidence="2">
    <location>
        <position position="52"/>
    </location>
</feature>
<dbReference type="GO" id="GO:0000160">
    <property type="term" value="P:phosphorelay signal transduction system"/>
    <property type="evidence" value="ECO:0007669"/>
    <property type="project" value="InterPro"/>
</dbReference>
<dbReference type="SMART" id="SM00448">
    <property type="entry name" value="REC"/>
    <property type="match status" value="1"/>
</dbReference>
<dbReference type="Gene3D" id="3.40.50.2300">
    <property type="match status" value="1"/>
</dbReference>
<dbReference type="OrthoDB" id="9800897at2"/>
<evidence type="ECO:0000256" key="1">
    <source>
        <dbReference type="ARBA" id="ARBA00022553"/>
    </source>
</evidence>
<evidence type="ECO:0000313" key="4">
    <source>
        <dbReference type="EMBL" id="PLW83949.1"/>
    </source>
</evidence>
<dbReference type="PANTHER" id="PTHR44591:SF25">
    <property type="entry name" value="CHEMOTAXIS TWO-COMPONENT RESPONSE REGULATOR"/>
    <property type="match status" value="1"/>
</dbReference>
<dbReference type="PROSITE" id="PS50110">
    <property type="entry name" value="RESPONSE_REGULATORY"/>
    <property type="match status" value="1"/>
</dbReference>
<keyword evidence="5" id="KW-1185">Reference proteome</keyword>
<dbReference type="InterPro" id="IPR011006">
    <property type="entry name" value="CheY-like_superfamily"/>
</dbReference>
<dbReference type="Pfam" id="PF00072">
    <property type="entry name" value="Response_reg"/>
    <property type="match status" value="1"/>
</dbReference>
<dbReference type="Proteomes" id="UP000234845">
    <property type="component" value="Unassembled WGS sequence"/>
</dbReference>
<sequence length="124" mass="13338">MARILTVDDSNSLRRMVAFTLQQAGHEVTQAVDGSDGLQKAKDNAIDLALVDVNMPVMGGIALVRELRALTNYRKTPILMLTTESSAEMKQEGRAAGATGWIIKPFSPDQLLQIVDKVLGSTAA</sequence>
<evidence type="ECO:0000256" key="2">
    <source>
        <dbReference type="PROSITE-ProRule" id="PRU00169"/>
    </source>
</evidence>
<gene>
    <name evidence="4" type="ORF">CWI75_00910</name>
</gene>
<dbReference type="RefSeq" id="WP_101519586.1">
    <property type="nucleotide sequence ID" value="NZ_PKLZ01000001.1"/>
</dbReference>
<dbReference type="PANTHER" id="PTHR44591">
    <property type="entry name" value="STRESS RESPONSE REGULATOR PROTEIN 1"/>
    <property type="match status" value="1"/>
</dbReference>
<dbReference type="InterPro" id="IPR001789">
    <property type="entry name" value="Sig_transdc_resp-reg_receiver"/>
</dbReference>
<evidence type="ECO:0000313" key="5">
    <source>
        <dbReference type="Proteomes" id="UP000234845"/>
    </source>
</evidence>
<name>A0A2N5Y6F5_9GAMM</name>
<dbReference type="AlphaFoldDB" id="A0A2N5Y6F5"/>
<evidence type="ECO:0000259" key="3">
    <source>
        <dbReference type="PROSITE" id="PS50110"/>
    </source>
</evidence>